<name>A0ABT6N7V4_9SPHN</name>
<proteinExistence type="predicted"/>
<accession>A0ABT6N7V4</accession>
<evidence type="ECO:0000313" key="1">
    <source>
        <dbReference type="EMBL" id="MDH7641160.1"/>
    </source>
</evidence>
<protein>
    <submittedName>
        <fullName evidence="1">Uncharacterized protein</fullName>
    </submittedName>
</protein>
<organism evidence="1 2">
    <name type="scientific">Sphingomonas oryzagri</name>
    <dbReference type="NCBI Taxonomy" id="3042314"/>
    <lineage>
        <taxon>Bacteria</taxon>
        <taxon>Pseudomonadati</taxon>
        <taxon>Pseudomonadota</taxon>
        <taxon>Alphaproteobacteria</taxon>
        <taxon>Sphingomonadales</taxon>
        <taxon>Sphingomonadaceae</taxon>
        <taxon>Sphingomonas</taxon>
    </lineage>
</organism>
<sequence>MAKLHDLPNAVALTGTELIPLDQNDATKKAPAQAFADLALGQAAAVLPVQMAPESGLRWAFIDQATKKLLFALTMDHKLLAPAGAITPDLLDPSIGILPSGVFGAPLAPESAWLTKQEVAALDPADLMQMGGEVMDFLLPSAVKQA</sequence>
<dbReference type="Proteomes" id="UP001160625">
    <property type="component" value="Unassembled WGS sequence"/>
</dbReference>
<keyword evidence="2" id="KW-1185">Reference proteome</keyword>
<dbReference type="RefSeq" id="WP_281046499.1">
    <property type="nucleotide sequence ID" value="NZ_JARYGZ010000007.1"/>
</dbReference>
<reference evidence="1" key="1">
    <citation type="submission" date="2023-04" db="EMBL/GenBank/DDBJ databases">
        <title>Sphingomonas sp. MAHUQ-71 isolated from rice field.</title>
        <authorList>
            <person name="Huq M.A."/>
        </authorList>
    </citation>
    <scope>NUCLEOTIDE SEQUENCE</scope>
    <source>
        <strain evidence="1">MAHUQ-71</strain>
    </source>
</reference>
<evidence type="ECO:0000313" key="2">
    <source>
        <dbReference type="Proteomes" id="UP001160625"/>
    </source>
</evidence>
<dbReference type="EMBL" id="JARYGZ010000007">
    <property type="protein sequence ID" value="MDH7641160.1"/>
    <property type="molecule type" value="Genomic_DNA"/>
</dbReference>
<gene>
    <name evidence="1" type="ORF">QGN17_20665</name>
</gene>
<comment type="caution">
    <text evidence="1">The sequence shown here is derived from an EMBL/GenBank/DDBJ whole genome shotgun (WGS) entry which is preliminary data.</text>
</comment>